<keyword evidence="1" id="KW-0812">Transmembrane</keyword>
<feature type="transmembrane region" description="Helical" evidence="1">
    <location>
        <begin position="25"/>
        <end position="48"/>
    </location>
</feature>
<keyword evidence="1" id="KW-0472">Membrane</keyword>
<reference evidence="2" key="1">
    <citation type="journal article" date="2019" name="Science">
        <title>Mutation of a bHLH transcription factor allowed almond domestication.</title>
        <authorList>
            <person name="Sanchez-Perez R."/>
            <person name="Pavan S."/>
            <person name="Mazzeo R."/>
            <person name="Moldovan C."/>
            <person name="Aiese Cigliano R."/>
            <person name="Del Cueto J."/>
            <person name="Ricciardi F."/>
            <person name="Lotti C."/>
            <person name="Ricciardi L."/>
            <person name="Dicenta F."/>
            <person name="Lopez-Marques R.L."/>
            <person name="Lindberg Moller B."/>
        </authorList>
    </citation>
    <scope>NUCLEOTIDE SEQUENCE</scope>
</reference>
<accession>A0A4Y1RVN9</accession>
<dbReference type="AlphaFoldDB" id="A0A4Y1RVN9"/>
<gene>
    <name evidence="2" type="ORF">Prudu_020095</name>
</gene>
<keyword evidence="1" id="KW-1133">Transmembrane helix</keyword>
<sequence>MTFIAEWHVKEGANYHQGLVCAKGLVGVAVTSVAVFLQALLATMRLVLAMLASPPAIKPENALN</sequence>
<dbReference type="EMBL" id="AP019303">
    <property type="protein sequence ID" value="BBH08015.1"/>
    <property type="molecule type" value="Genomic_DNA"/>
</dbReference>
<proteinExistence type="predicted"/>
<evidence type="ECO:0000313" key="2">
    <source>
        <dbReference type="EMBL" id="BBH08015.1"/>
    </source>
</evidence>
<protein>
    <submittedName>
        <fullName evidence="2">GAST1 protein homolog 1</fullName>
    </submittedName>
</protein>
<name>A0A4Y1RVN9_PRUDU</name>
<organism evidence="2">
    <name type="scientific">Prunus dulcis</name>
    <name type="common">Almond</name>
    <name type="synonym">Amygdalus dulcis</name>
    <dbReference type="NCBI Taxonomy" id="3755"/>
    <lineage>
        <taxon>Eukaryota</taxon>
        <taxon>Viridiplantae</taxon>
        <taxon>Streptophyta</taxon>
        <taxon>Embryophyta</taxon>
        <taxon>Tracheophyta</taxon>
        <taxon>Spermatophyta</taxon>
        <taxon>Magnoliopsida</taxon>
        <taxon>eudicotyledons</taxon>
        <taxon>Gunneridae</taxon>
        <taxon>Pentapetalae</taxon>
        <taxon>rosids</taxon>
        <taxon>fabids</taxon>
        <taxon>Rosales</taxon>
        <taxon>Rosaceae</taxon>
        <taxon>Amygdaloideae</taxon>
        <taxon>Amygdaleae</taxon>
        <taxon>Prunus</taxon>
    </lineage>
</organism>
<evidence type="ECO:0000256" key="1">
    <source>
        <dbReference type="SAM" id="Phobius"/>
    </source>
</evidence>